<proteinExistence type="predicted"/>
<name>A0A2S2NLJ3_SCHGA</name>
<accession>A0A2S2NLJ3</accession>
<evidence type="ECO:0000313" key="2">
    <source>
        <dbReference type="EMBL" id="MBY18053.1"/>
    </source>
</evidence>
<dbReference type="EMBL" id="GGMR01005434">
    <property type="protein sequence ID" value="MBY18053.1"/>
    <property type="molecule type" value="Transcribed_RNA"/>
</dbReference>
<protein>
    <submittedName>
        <fullName evidence="2">Uncharacterized protein</fullName>
    </submittedName>
</protein>
<reference evidence="2" key="1">
    <citation type="submission" date="2018-04" db="EMBL/GenBank/DDBJ databases">
        <title>Transcriptome of Schizaphis graminum biotype I.</title>
        <authorList>
            <person name="Scully E.D."/>
            <person name="Geib S.M."/>
            <person name="Palmer N.A."/>
            <person name="Koch K."/>
            <person name="Bradshaw J."/>
            <person name="Heng-Moss T."/>
            <person name="Sarath G."/>
        </authorList>
    </citation>
    <scope>NUCLEOTIDE SEQUENCE</scope>
</reference>
<evidence type="ECO:0000256" key="1">
    <source>
        <dbReference type="SAM" id="MobiDB-lite"/>
    </source>
</evidence>
<dbReference type="AlphaFoldDB" id="A0A2S2NLJ3"/>
<organism evidence="2">
    <name type="scientific">Schizaphis graminum</name>
    <name type="common">Green bug aphid</name>
    <dbReference type="NCBI Taxonomy" id="13262"/>
    <lineage>
        <taxon>Eukaryota</taxon>
        <taxon>Metazoa</taxon>
        <taxon>Ecdysozoa</taxon>
        <taxon>Arthropoda</taxon>
        <taxon>Hexapoda</taxon>
        <taxon>Insecta</taxon>
        <taxon>Pterygota</taxon>
        <taxon>Neoptera</taxon>
        <taxon>Paraneoptera</taxon>
        <taxon>Hemiptera</taxon>
        <taxon>Sternorrhyncha</taxon>
        <taxon>Aphidomorpha</taxon>
        <taxon>Aphidoidea</taxon>
        <taxon>Aphididae</taxon>
        <taxon>Aphidini</taxon>
        <taxon>Schizaphis</taxon>
    </lineage>
</organism>
<sequence>MSIRRKMLKVGFIKEPSDSEQLPDSNLMPNSDLSLIQNSDLSLVQNSDTPLAQNSDTPLAQNSDTPLAQKSDTTLAQKSDTTLAQNLSFSLAPFPNISVYRKYSAFRSSRFKVTPRTDKNQRPVLPLKRIIDENISIRRLVYLHTGRCTERLPNQDSVSRFFICYHFYLCP</sequence>
<feature type="region of interest" description="Disordered" evidence="1">
    <location>
        <begin position="47"/>
        <end position="66"/>
    </location>
</feature>
<gene>
    <name evidence="2" type="ORF">g.150210</name>
</gene>